<sequence length="257" mass="29503">MIHDRIFLPNDNFPVHYRFKTAERDCKHLLIVMSGFNVPDPTVYDFENVLLHCDSHILWIKDDFDKLPAYYLCNNMSFDIEENVSSLILGVIDFLKCTSSSIIGASKGGSMAMYYGIKHNINNIISIVPQFNIGSYVCEGGYWEDIGKVMMGEFRSEHIDILNNKLSGIIRSAKKKDGNIYLFSSPDDHQYPVEILQNLDGFKDYKNFNFILSKSKMITQHNEVANYNIKLILSLIYQFEHGIAPLWGIIHNGEAWS</sequence>
<dbReference type="KEGG" id="kgn:GY169_00680"/>
<dbReference type="AlphaFoldDB" id="A0A6G9RGJ7"/>
<reference evidence="1 2" key="1">
    <citation type="submission" date="2020-02" db="EMBL/GenBank/DDBJ databases">
        <title>Whole genome PO2S7.</title>
        <authorList>
            <person name="Singha K.M."/>
        </authorList>
    </citation>
    <scope>NUCLEOTIDE SEQUENCE [LARGE SCALE GENOMIC DNA]</scope>
    <source>
        <strain evidence="1 2">PO2S7</strain>
    </source>
</reference>
<dbReference type="SUPFAM" id="SSF53474">
    <property type="entry name" value="alpha/beta-Hydrolases"/>
    <property type="match status" value="1"/>
</dbReference>
<dbReference type="EMBL" id="CP050321">
    <property type="protein sequence ID" value="QIR25395.1"/>
    <property type="molecule type" value="Genomic_DNA"/>
</dbReference>
<gene>
    <name evidence="1" type="ORF">GY169_00680</name>
</gene>
<protein>
    <recommendedName>
        <fullName evidence="3">Alpha/beta hydrolase</fullName>
    </recommendedName>
</protein>
<evidence type="ECO:0000313" key="1">
    <source>
        <dbReference type="EMBL" id="QIR25395.1"/>
    </source>
</evidence>
<proteinExistence type="predicted"/>
<organism evidence="1 2">
    <name type="scientific">Kluyvera genomosp. 3</name>
    <dbReference type="NCBI Taxonomy" id="2774055"/>
    <lineage>
        <taxon>Bacteria</taxon>
        <taxon>Pseudomonadati</taxon>
        <taxon>Pseudomonadota</taxon>
        <taxon>Gammaproteobacteria</taxon>
        <taxon>Enterobacterales</taxon>
        <taxon>Enterobacteriaceae</taxon>
        <taxon>Kluyvera</taxon>
    </lineage>
</organism>
<accession>A0A6G9RGJ7</accession>
<evidence type="ECO:0000313" key="2">
    <source>
        <dbReference type="Proteomes" id="UP000503580"/>
    </source>
</evidence>
<dbReference type="Proteomes" id="UP000503580">
    <property type="component" value="Chromosome"/>
</dbReference>
<name>A0A6G9RGJ7_9ENTR</name>
<dbReference type="RefSeq" id="WP_167574746.1">
    <property type="nucleotide sequence ID" value="NZ_CP050321.1"/>
</dbReference>
<dbReference type="InterPro" id="IPR029058">
    <property type="entry name" value="AB_hydrolase_fold"/>
</dbReference>
<keyword evidence="2" id="KW-1185">Reference proteome</keyword>
<evidence type="ECO:0008006" key="3">
    <source>
        <dbReference type="Google" id="ProtNLM"/>
    </source>
</evidence>